<feature type="region of interest" description="Disordered" evidence="1">
    <location>
        <begin position="41"/>
        <end position="66"/>
    </location>
</feature>
<dbReference type="AlphaFoldDB" id="A0A1E3K254"/>
<organism evidence="2 3">
    <name type="scientific">Cryptococcus amylolentus CBS 6273</name>
    <dbReference type="NCBI Taxonomy" id="1296118"/>
    <lineage>
        <taxon>Eukaryota</taxon>
        <taxon>Fungi</taxon>
        <taxon>Dikarya</taxon>
        <taxon>Basidiomycota</taxon>
        <taxon>Agaricomycotina</taxon>
        <taxon>Tremellomycetes</taxon>
        <taxon>Tremellales</taxon>
        <taxon>Cryptococcaceae</taxon>
        <taxon>Cryptococcus</taxon>
    </lineage>
</organism>
<feature type="compositionally biased region" description="Polar residues" evidence="1">
    <location>
        <begin position="168"/>
        <end position="177"/>
    </location>
</feature>
<feature type="compositionally biased region" description="Basic and acidic residues" evidence="1">
    <location>
        <begin position="178"/>
        <end position="188"/>
    </location>
</feature>
<evidence type="ECO:0000313" key="2">
    <source>
        <dbReference type="EMBL" id="ODO06527.1"/>
    </source>
</evidence>
<accession>A0A1E3K254</accession>
<evidence type="ECO:0000313" key="3">
    <source>
        <dbReference type="Proteomes" id="UP000095149"/>
    </source>
</evidence>
<gene>
    <name evidence="2" type="ORF">I350_03882</name>
</gene>
<reference evidence="2 3" key="1">
    <citation type="submission" date="2016-06" db="EMBL/GenBank/DDBJ databases">
        <title>Evolution of pathogenesis and genome organization in the Tremellales.</title>
        <authorList>
            <person name="Cuomo C."/>
            <person name="Litvintseva A."/>
            <person name="Heitman J."/>
            <person name="Chen Y."/>
            <person name="Sun S."/>
            <person name="Springer D."/>
            <person name="Dromer F."/>
            <person name="Young S."/>
            <person name="Zeng Q."/>
            <person name="Chapman S."/>
            <person name="Gujja S."/>
            <person name="Saif S."/>
            <person name="Birren B."/>
        </authorList>
    </citation>
    <scope>NUCLEOTIDE SEQUENCE [LARGE SCALE GENOMIC DNA]</scope>
    <source>
        <strain evidence="2 3">CBS 6273</strain>
    </source>
</reference>
<dbReference type="EMBL" id="MEKH01000006">
    <property type="protein sequence ID" value="ODO06527.1"/>
    <property type="molecule type" value="Genomic_DNA"/>
</dbReference>
<evidence type="ECO:0000256" key="1">
    <source>
        <dbReference type="SAM" id="MobiDB-lite"/>
    </source>
</evidence>
<dbReference type="Proteomes" id="UP000095149">
    <property type="component" value="Unassembled WGS sequence"/>
</dbReference>
<sequence length="188" mass="21573">MSTQASFTTNSTFEMLNGEIKRLRTEHVVDKPFDDNQTVVTWTKPVTGDPSRKTFPDEETNASGSQGWEDEWKEIFVKDSAHLSAQSQQEKIEKRRSQFKASSRKTRDRKRALIKEIHFLENTTGDRSTQASFTVRSTFKVLESEIMRLRTEHGVKIPFDDKALTWINVTGNPSNDSSNRDTIDEDAK</sequence>
<name>A0A1E3K254_9TREE</name>
<evidence type="ECO:0008006" key="4">
    <source>
        <dbReference type="Google" id="ProtNLM"/>
    </source>
</evidence>
<protein>
    <recommendedName>
        <fullName evidence="4">BZIP domain-containing protein</fullName>
    </recommendedName>
</protein>
<proteinExistence type="predicted"/>
<feature type="region of interest" description="Disordered" evidence="1">
    <location>
        <begin position="168"/>
        <end position="188"/>
    </location>
</feature>
<comment type="caution">
    <text evidence="2">The sequence shown here is derived from an EMBL/GenBank/DDBJ whole genome shotgun (WGS) entry which is preliminary data.</text>
</comment>
<feature type="region of interest" description="Disordered" evidence="1">
    <location>
        <begin position="84"/>
        <end position="105"/>
    </location>
</feature>